<reference evidence="3" key="1">
    <citation type="journal article" date="2017" name="Nat. Ecol. Evol.">
        <title>Genome expansion and lineage-specific genetic innovations in the forest pathogenic fungi Armillaria.</title>
        <authorList>
            <person name="Sipos G."/>
            <person name="Prasanna A.N."/>
            <person name="Walter M.C."/>
            <person name="O'Connor E."/>
            <person name="Balint B."/>
            <person name="Krizsan K."/>
            <person name="Kiss B."/>
            <person name="Hess J."/>
            <person name="Varga T."/>
            <person name="Slot J."/>
            <person name="Riley R."/>
            <person name="Boka B."/>
            <person name="Rigling D."/>
            <person name="Barry K."/>
            <person name="Lee J."/>
            <person name="Mihaltcheva S."/>
            <person name="LaButti K."/>
            <person name="Lipzen A."/>
            <person name="Waldron R."/>
            <person name="Moloney N.M."/>
            <person name="Sperisen C."/>
            <person name="Kredics L."/>
            <person name="Vagvoelgyi C."/>
            <person name="Patrignani A."/>
            <person name="Fitzpatrick D."/>
            <person name="Nagy I."/>
            <person name="Doyle S."/>
            <person name="Anderson J.B."/>
            <person name="Grigoriev I.V."/>
            <person name="Gueldener U."/>
            <person name="Muensterkoetter M."/>
            <person name="Nagy L.G."/>
        </authorList>
    </citation>
    <scope>NUCLEOTIDE SEQUENCE [LARGE SCALE GENOMIC DNA]</scope>
    <source>
        <strain evidence="3">C18/9</strain>
    </source>
</reference>
<evidence type="ECO:0008006" key="4">
    <source>
        <dbReference type="Google" id="ProtNLM"/>
    </source>
</evidence>
<feature type="chain" id="PRO_5013012737" description="Secreted protein" evidence="1">
    <location>
        <begin position="27"/>
        <end position="148"/>
    </location>
</feature>
<feature type="signal peptide" evidence="1">
    <location>
        <begin position="1"/>
        <end position="26"/>
    </location>
</feature>
<dbReference type="OrthoDB" id="10402863at2759"/>
<dbReference type="AlphaFoldDB" id="A0A284RP80"/>
<keyword evidence="1" id="KW-0732">Signal</keyword>
<sequence>MRISAISKVLALCYQIVLSPSPLVRAGAPICMLIEDVTSHGGIHWLDYHASHVDTWHAHPQSPPISLINMRRERPFDICVWHAVQKPQHPSCNSPGVSCRKTDILKQPRVMQPICMIAGWKTFCDVEPSITAPALLHLVVETTLEVYL</sequence>
<evidence type="ECO:0000313" key="2">
    <source>
        <dbReference type="EMBL" id="SJL10569.1"/>
    </source>
</evidence>
<accession>A0A284RP80</accession>
<keyword evidence="3" id="KW-1185">Reference proteome</keyword>
<evidence type="ECO:0000313" key="3">
    <source>
        <dbReference type="Proteomes" id="UP000219338"/>
    </source>
</evidence>
<gene>
    <name evidence="2" type="ORF">ARMOST_13957</name>
</gene>
<name>A0A284RP80_ARMOS</name>
<proteinExistence type="predicted"/>
<dbReference type="EMBL" id="FUEG01000012">
    <property type="protein sequence ID" value="SJL10569.1"/>
    <property type="molecule type" value="Genomic_DNA"/>
</dbReference>
<dbReference type="OMA" id="HAGASIC"/>
<organism evidence="2 3">
    <name type="scientific">Armillaria ostoyae</name>
    <name type="common">Armillaria root rot fungus</name>
    <dbReference type="NCBI Taxonomy" id="47428"/>
    <lineage>
        <taxon>Eukaryota</taxon>
        <taxon>Fungi</taxon>
        <taxon>Dikarya</taxon>
        <taxon>Basidiomycota</taxon>
        <taxon>Agaricomycotina</taxon>
        <taxon>Agaricomycetes</taxon>
        <taxon>Agaricomycetidae</taxon>
        <taxon>Agaricales</taxon>
        <taxon>Marasmiineae</taxon>
        <taxon>Physalacriaceae</taxon>
        <taxon>Armillaria</taxon>
    </lineage>
</organism>
<protein>
    <recommendedName>
        <fullName evidence="4">Secreted protein</fullName>
    </recommendedName>
</protein>
<dbReference type="Proteomes" id="UP000219338">
    <property type="component" value="Unassembled WGS sequence"/>
</dbReference>
<evidence type="ECO:0000256" key="1">
    <source>
        <dbReference type="SAM" id="SignalP"/>
    </source>
</evidence>